<dbReference type="SUPFAM" id="SSF103473">
    <property type="entry name" value="MFS general substrate transporter"/>
    <property type="match status" value="1"/>
</dbReference>
<keyword evidence="6 7" id="KW-0472">Membrane</keyword>
<keyword evidence="4 7" id="KW-0812">Transmembrane</keyword>
<sequence length="496" mass="54238">MSATDLAVAKHTLNPTNRQDKIDPKQSLQAETEIVADPNITRRVKLKADLVLLPTLAIAYLLNSLDRSNLSNAHTAGLAEDLHLVGNQFNQVLTYYFIVFVIMGPAGVLLTKQFSARYSLAAMQLGFGVASIATGWVRSFGGLVACRVVVGFFEAGYLASVIYYLSIWYTRKELAGRLGIFYGALVASSAFGGLLAYGVFHITSGPYPAWAYLFFVEGSVTVFWAVVIICVLPADCEHAWFLNKMERNVARLRVELDLGAKFDNRFDWKESLSEFKTFHPYLRAVMGFSNGVVLTSNSNFLAMIVERMGYSTVKTNLYTVAPALTAAAVLVLYTKSSDYFEERGLHCAASGLVSLIGYIILITIQPSQIGVMYFAIFLCTAGAYPGTPIGSAWTIGNIPNLNARAMTNGILISIGNCGGLLSSNLYLAKEAPRYTTSLVANIVFQGVGIAIALSYTQWMRWENRRRDRAQGVIDIANVSGRAGATGTRDPNFRFQA</sequence>
<feature type="transmembrane region" description="Helical" evidence="7">
    <location>
        <begin position="118"/>
        <end position="137"/>
    </location>
</feature>
<feature type="domain" description="Major facilitator superfamily (MFS) profile" evidence="8">
    <location>
        <begin position="52"/>
        <end position="464"/>
    </location>
</feature>
<evidence type="ECO:0000256" key="1">
    <source>
        <dbReference type="ARBA" id="ARBA00004141"/>
    </source>
</evidence>
<dbReference type="Proteomes" id="UP001220324">
    <property type="component" value="Unassembled WGS sequence"/>
</dbReference>
<dbReference type="InterPro" id="IPR020846">
    <property type="entry name" value="MFS_dom"/>
</dbReference>
<evidence type="ECO:0000313" key="10">
    <source>
        <dbReference type="Proteomes" id="UP001220324"/>
    </source>
</evidence>
<dbReference type="AlphaFoldDB" id="A0AAD6GL13"/>
<dbReference type="GO" id="GO:0022857">
    <property type="term" value="F:transmembrane transporter activity"/>
    <property type="evidence" value="ECO:0007669"/>
    <property type="project" value="InterPro"/>
</dbReference>
<name>A0AAD6GL13_9EURO</name>
<keyword evidence="10" id="KW-1185">Reference proteome</keyword>
<feature type="transmembrane region" description="Helical" evidence="7">
    <location>
        <begin position="149"/>
        <end position="169"/>
    </location>
</feature>
<evidence type="ECO:0000256" key="2">
    <source>
        <dbReference type="ARBA" id="ARBA00008335"/>
    </source>
</evidence>
<dbReference type="InterPro" id="IPR036259">
    <property type="entry name" value="MFS_trans_sf"/>
</dbReference>
<evidence type="ECO:0000256" key="6">
    <source>
        <dbReference type="ARBA" id="ARBA00023136"/>
    </source>
</evidence>
<dbReference type="PROSITE" id="PS50850">
    <property type="entry name" value="MFS"/>
    <property type="match status" value="1"/>
</dbReference>
<comment type="caution">
    <text evidence="9">The sequence shown here is derived from an EMBL/GenBank/DDBJ whole genome shotgun (WGS) entry which is preliminary data.</text>
</comment>
<dbReference type="EMBL" id="JAQIZZ010000001">
    <property type="protein sequence ID" value="KAJ5556233.1"/>
    <property type="molecule type" value="Genomic_DNA"/>
</dbReference>
<comment type="similarity">
    <text evidence="2">Belongs to the major facilitator superfamily.</text>
</comment>
<feature type="transmembrane region" description="Helical" evidence="7">
    <location>
        <begin position="93"/>
        <end position="111"/>
    </location>
</feature>
<proteinExistence type="inferred from homology"/>
<evidence type="ECO:0000256" key="5">
    <source>
        <dbReference type="ARBA" id="ARBA00022989"/>
    </source>
</evidence>
<dbReference type="InterPro" id="IPR011701">
    <property type="entry name" value="MFS"/>
</dbReference>
<feature type="transmembrane region" description="Helical" evidence="7">
    <location>
        <begin position="370"/>
        <end position="393"/>
    </location>
</feature>
<evidence type="ECO:0000256" key="4">
    <source>
        <dbReference type="ARBA" id="ARBA00022692"/>
    </source>
</evidence>
<dbReference type="PANTHER" id="PTHR43791">
    <property type="entry name" value="PERMEASE-RELATED"/>
    <property type="match status" value="1"/>
</dbReference>
<evidence type="ECO:0000259" key="8">
    <source>
        <dbReference type="PROSITE" id="PS50850"/>
    </source>
</evidence>
<protein>
    <submittedName>
        <fullName evidence="9">Retrograde regulation protein 2</fullName>
    </submittedName>
</protein>
<evidence type="ECO:0000256" key="3">
    <source>
        <dbReference type="ARBA" id="ARBA00022448"/>
    </source>
</evidence>
<dbReference type="GO" id="GO:0016020">
    <property type="term" value="C:membrane"/>
    <property type="evidence" value="ECO:0007669"/>
    <property type="project" value="UniProtKB-SubCell"/>
</dbReference>
<dbReference type="Pfam" id="PF07690">
    <property type="entry name" value="MFS_1"/>
    <property type="match status" value="1"/>
</dbReference>
<reference evidence="9 10" key="1">
    <citation type="journal article" date="2023" name="IMA Fungus">
        <title>Comparative genomic study of the Penicillium genus elucidates a diverse pangenome and 15 lateral gene transfer events.</title>
        <authorList>
            <person name="Petersen C."/>
            <person name="Sorensen T."/>
            <person name="Nielsen M.R."/>
            <person name="Sondergaard T.E."/>
            <person name="Sorensen J.L."/>
            <person name="Fitzpatrick D.A."/>
            <person name="Frisvad J.C."/>
            <person name="Nielsen K.L."/>
        </authorList>
    </citation>
    <scope>NUCLEOTIDE SEQUENCE [LARGE SCALE GENOMIC DNA]</scope>
    <source>
        <strain evidence="9 10">IBT 35679</strain>
    </source>
</reference>
<feature type="transmembrane region" description="Helical" evidence="7">
    <location>
        <begin position="209"/>
        <end position="234"/>
    </location>
</feature>
<organism evidence="9 10">
    <name type="scientific">Penicillium frequentans</name>
    <dbReference type="NCBI Taxonomy" id="3151616"/>
    <lineage>
        <taxon>Eukaryota</taxon>
        <taxon>Fungi</taxon>
        <taxon>Dikarya</taxon>
        <taxon>Ascomycota</taxon>
        <taxon>Pezizomycotina</taxon>
        <taxon>Eurotiomycetes</taxon>
        <taxon>Eurotiomycetidae</taxon>
        <taxon>Eurotiales</taxon>
        <taxon>Aspergillaceae</taxon>
        <taxon>Penicillium</taxon>
    </lineage>
</organism>
<accession>A0AAD6GL13</accession>
<dbReference type="FunFam" id="1.20.1250.20:FF:000013">
    <property type="entry name" value="MFS general substrate transporter"/>
    <property type="match status" value="1"/>
</dbReference>
<feature type="transmembrane region" description="Helical" evidence="7">
    <location>
        <begin position="181"/>
        <end position="203"/>
    </location>
</feature>
<feature type="transmembrane region" description="Helical" evidence="7">
    <location>
        <begin position="345"/>
        <end position="364"/>
    </location>
</feature>
<evidence type="ECO:0000256" key="7">
    <source>
        <dbReference type="SAM" id="Phobius"/>
    </source>
</evidence>
<gene>
    <name evidence="9" type="ORF">N7494_000148</name>
</gene>
<dbReference type="PANTHER" id="PTHR43791:SF50">
    <property type="entry name" value="TRANSPORTER, PUTATIVE (AFU_ORTHOLOGUE AFUA_2G00840)-RELATED"/>
    <property type="match status" value="1"/>
</dbReference>
<keyword evidence="5 7" id="KW-1133">Transmembrane helix</keyword>
<feature type="transmembrane region" description="Helical" evidence="7">
    <location>
        <begin position="405"/>
        <end position="426"/>
    </location>
</feature>
<evidence type="ECO:0000313" key="9">
    <source>
        <dbReference type="EMBL" id="KAJ5556233.1"/>
    </source>
</evidence>
<comment type="subcellular location">
    <subcellularLocation>
        <location evidence="1">Membrane</location>
        <topology evidence="1">Multi-pass membrane protein</topology>
    </subcellularLocation>
</comment>
<feature type="transmembrane region" description="Helical" evidence="7">
    <location>
        <begin position="438"/>
        <end position="458"/>
    </location>
</feature>
<keyword evidence="3" id="KW-0813">Transport</keyword>
<dbReference type="Gene3D" id="1.20.1250.20">
    <property type="entry name" value="MFS general substrate transporter like domains"/>
    <property type="match status" value="1"/>
</dbReference>
<feature type="transmembrane region" description="Helical" evidence="7">
    <location>
        <begin position="317"/>
        <end position="333"/>
    </location>
</feature>